<evidence type="ECO:0000256" key="4">
    <source>
        <dbReference type="ARBA" id="ARBA00012483"/>
    </source>
</evidence>
<comment type="subcellular location">
    <subcellularLocation>
        <location evidence="2">Membrane</location>
        <topology evidence="2">Single-pass membrane protein</topology>
    </subcellularLocation>
</comment>
<feature type="transmembrane region" description="Helical" evidence="16">
    <location>
        <begin position="45"/>
        <end position="67"/>
    </location>
</feature>
<evidence type="ECO:0000256" key="2">
    <source>
        <dbReference type="ARBA" id="ARBA00004167"/>
    </source>
</evidence>
<dbReference type="InterPro" id="IPR001841">
    <property type="entry name" value="Znf_RING"/>
</dbReference>
<keyword evidence="6 16" id="KW-0812">Transmembrane</keyword>
<evidence type="ECO:0000313" key="18">
    <source>
        <dbReference type="EMBL" id="OAY30778.1"/>
    </source>
</evidence>
<dbReference type="GO" id="GO:0008270">
    <property type="term" value="F:zinc ion binding"/>
    <property type="evidence" value="ECO:0007669"/>
    <property type="project" value="UniProtKB-KW"/>
</dbReference>
<dbReference type="PANTHER" id="PTHR45768">
    <property type="entry name" value="E3 UBIQUITIN-PROTEIN LIGASE RNF13-LIKE"/>
    <property type="match status" value="1"/>
</dbReference>
<dbReference type="Gramene" id="Manes.12G088214.1.v8.1">
    <property type="protein sequence ID" value="Manes.12G088214.1.v8.1.CDS.1"/>
    <property type="gene ID" value="Manes.12G088214.v8.1"/>
</dbReference>
<evidence type="ECO:0000256" key="15">
    <source>
        <dbReference type="SAM" id="MobiDB-lite"/>
    </source>
</evidence>
<keyword evidence="12 16" id="KW-0472">Membrane</keyword>
<evidence type="ECO:0000256" key="8">
    <source>
        <dbReference type="ARBA" id="ARBA00022771"/>
    </source>
</evidence>
<keyword evidence="11 16" id="KW-1133">Transmembrane helix</keyword>
<dbReference type="GO" id="GO:0061630">
    <property type="term" value="F:ubiquitin protein ligase activity"/>
    <property type="evidence" value="ECO:0007669"/>
    <property type="project" value="UniProtKB-EC"/>
</dbReference>
<evidence type="ECO:0000256" key="10">
    <source>
        <dbReference type="ARBA" id="ARBA00022833"/>
    </source>
</evidence>
<dbReference type="EMBL" id="CM004400">
    <property type="protein sequence ID" value="OAY30778.1"/>
    <property type="molecule type" value="Genomic_DNA"/>
</dbReference>
<protein>
    <recommendedName>
        <fullName evidence="4">RING-type E3 ubiquitin transferase</fullName>
        <ecNumber evidence="4">2.3.2.27</ecNumber>
    </recommendedName>
</protein>
<dbReference type="SMART" id="SM00184">
    <property type="entry name" value="RING"/>
    <property type="match status" value="1"/>
</dbReference>
<dbReference type="EC" id="2.3.2.27" evidence="4"/>
<evidence type="ECO:0000256" key="1">
    <source>
        <dbReference type="ARBA" id="ARBA00000900"/>
    </source>
</evidence>
<name>A0A2C9UJD4_MANES</name>
<evidence type="ECO:0000256" key="14">
    <source>
        <dbReference type="PROSITE-ProRule" id="PRU00175"/>
    </source>
</evidence>
<keyword evidence="7" id="KW-0479">Metal-binding</keyword>
<dbReference type="Pfam" id="PF13639">
    <property type="entry name" value="zf-RING_2"/>
    <property type="match status" value="1"/>
</dbReference>
<comment type="pathway">
    <text evidence="3">Protein modification; protein ubiquitination.</text>
</comment>
<dbReference type="AlphaFoldDB" id="A0A2C9UJD4"/>
<evidence type="ECO:0000256" key="7">
    <source>
        <dbReference type="ARBA" id="ARBA00022723"/>
    </source>
</evidence>
<evidence type="ECO:0000256" key="12">
    <source>
        <dbReference type="ARBA" id="ARBA00023136"/>
    </source>
</evidence>
<evidence type="ECO:0000256" key="5">
    <source>
        <dbReference type="ARBA" id="ARBA00022679"/>
    </source>
</evidence>
<reference evidence="18" key="1">
    <citation type="submission" date="2016-02" db="EMBL/GenBank/DDBJ databases">
        <title>WGS assembly of Manihot esculenta.</title>
        <authorList>
            <person name="Bredeson J.V."/>
            <person name="Prochnik S.E."/>
            <person name="Lyons J.B."/>
            <person name="Schmutz J."/>
            <person name="Grimwood J."/>
            <person name="Vrebalov J."/>
            <person name="Bart R.S."/>
            <person name="Amuge T."/>
            <person name="Ferguson M.E."/>
            <person name="Green R."/>
            <person name="Putnam N."/>
            <person name="Stites J."/>
            <person name="Rounsley S."/>
            <person name="Rokhsar D.S."/>
        </authorList>
    </citation>
    <scope>NUCLEOTIDE SEQUENCE [LARGE SCALE GENOMIC DNA]</scope>
    <source>
        <tissue evidence="18">Leaf</tissue>
    </source>
</reference>
<feature type="domain" description="RING-type" evidence="17">
    <location>
        <begin position="132"/>
        <end position="174"/>
    </location>
</feature>
<evidence type="ECO:0000256" key="9">
    <source>
        <dbReference type="ARBA" id="ARBA00022786"/>
    </source>
</evidence>
<dbReference type="OMA" id="WPNPSHY"/>
<sequence>MAAPPLPHPHPRLFPTPNSGLLMSDGVMDNSVFHQRDTYDLNSKIMLTAIVSLSFVVVLVVILHLYARCILRRQARQRAMIRSLGFTTTDAHNHPGEPPKIGLDPAVIASLPIFVYKQTAIGENDDSSSVECAVCLSVLEDQEKARLLPNCNHTFHAECIDKWLSSHSTCPICRSEAEPRIQPVAREGPVGGAAAAPPLEDVNSTLTVCVEGTSDGVNQVSSNKAAAGGSISRLSSFRRILSRERSSRRLQSEAQEEGFQDLERQ</sequence>
<keyword evidence="8 14" id="KW-0863">Zinc-finger</keyword>
<dbReference type="OrthoDB" id="8062037at2759"/>
<evidence type="ECO:0000256" key="11">
    <source>
        <dbReference type="ARBA" id="ARBA00022989"/>
    </source>
</evidence>
<feature type="region of interest" description="Disordered" evidence="15">
    <location>
        <begin position="243"/>
        <end position="265"/>
    </location>
</feature>
<dbReference type="PANTHER" id="PTHR45768:SF34">
    <property type="entry name" value="RING-H2 FINGER PROTEIN ATL64"/>
    <property type="match status" value="1"/>
</dbReference>
<keyword evidence="10" id="KW-0862">Zinc</keyword>
<dbReference type="PROSITE" id="PS50089">
    <property type="entry name" value="ZF_RING_2"/>
    <property type="match status" value="1"/>
</dbReference>
<dbReference type="FunFam" id="3.30.40.10:FF:000187">
    <property type="entry name" value="E3 ubiquitin-protein ligase ATL6"/>
    <property type="match status" value="1"/>
</dbReference>
<keyword evidence="5" id="KW-0808">Transferase</keyword>
<evidence type="ECO:0000256" key="6">
    <source>
        <dbReference type="ARBA" id="ARBA00022692"/>
    </source>
</evidence>
<organism evidence="18">
    <name type="scientific">Manihot esculenta</name>
    <name type="common">Cassava</name>
    <name type="synonym">Jatropha manihot</name>
    <dbReference type="NCBI Taxonomy" id="3983"/>
    <lineage>
        <taxon>Eukaryota</taxon>
        <taxon>Viridiplantae</taxon>
        <taxon>Streptophyta</taxon>
        <taxon>Embryophyta</taxon>
        <taxon>Tracheophyta</taxon>
        <taxon>Spermatophyta</taxon>
        <taxon>Magnoliopsida</taxon>
        <taxon>eudicotyledons</taxon>
        <taxon>Gunneridae</taxon>
        <taxon>Pentapetalae</taxon>
        <taxon>rosids</taxon>
        <taxon>fabids</taxon>
        <taxon>Malpighiales</taxon>
        <taxon>Euphorbiaceae</taxon>
        <taxon>Crotonoideae</taxon>
        <taxon>Manihoteae</taxon>
        <taxon>Manihot</taxon>
    </lineage>
</organism>
<keyword evidence="9" id="KW-0833">Ubl conjugation pathway</keyword>
<evidence type="ECO:0000259" key="17">
    <source>
        <dbReference type="PROSITE" id="PS50089"/>
    </source>
</evidence>
<dbReference type="GO" id="GO:0016020">
    <property type="term" value="C:membrane"/>
    <property type="evidence" value="ECO:0007669"/>
    <property type="project" value="UniProtKB-SubCell"/>
</dbReference>
<comment type="similarity">
    <text evidence="13">Belongs to the RING-type zinc finger family. ATL subfamily.</text>
</comment>
<dbReference type="SUPFAM" id="SSF57850">
    <property type="entry name" value="RING/U-box"/>
    <property type="match status" value="1"/>
</dbReference>
<comment type="catalytic activity">
    <reaction evidence="1">
        <text>S-ubiquitinyl-[E2 ubiquitin-conjugating enzyme]-L-cysteine + [acceptor protein]-L-lysine = [E2 ubiquitin-conjugating enzyme]-L-cysteine + N(6)-ubiquitinyl-[acceptor protein]-L-lysine.</text>
        <dbReference type="EC" id="2.3.2.27"/>
    </reaction>
</comment>
<accession>A0A2C9UJD4</accession>
<dbReference type="CDD" id="cd16461">
    <property type="entry name" value="RING-H2_EL5-like"/>
    <property type="match status" value="1"/>
</dbReference>
<dbReference type="InterPro" id="IPR013083">
    <property type="entry name" value="Znf_RING/FYVE/PHD"/>
</dbReference>
<proteinExistence type="inferred from homology"/>
<feature type="compositionally biased region" description="Acidic residues" evidence="15">
    <location>
        <begin position="254"/>
        <end position="265"/>
    </location>
</feature>
<gene>
    <name evidence="18" type="ORF">MANES_14G058200</name>
</gene>
<evidence type="ECO:0000256" key="16">
    <source>
        <dbReference type="SAM" id="Phobius"/>
    </source>
</evidence>
<dbReference type="Gene3D" id="3.30.40.10">
    <property type="entry name" value="Zinc/RING finger domain, C3HC4 (zinc finger)"/>
    <property type="match status" value="1"/>
</dbReference>
<evidence type="ECO:0000256" key="3">
    <source>
        <dbReference type="ARBA" id="ARBA00004906"/>
    </source>
</evidence>
<evidence type="ECO:0000256" key="13">
    <source>
        <dbReference type="ARBA" id="ARBA00024209"/>
    </source>
</evidence>